<name>A0A1F4VFA1_UNCKA</name>
<dbReference type="Proteomes" id="UP000176504">
    <property type="component" value="Unassembled WGS sequence"/>
</dbReference>
<protein>
    <submittedName>
        <fullName evidence="2">Uncharacterized protein</fullName>
    </submittedName>
</protein>
<dbReference type="EMBL" id="MEVI01000001">
    <property type="protein sequence ID" value="OGC55835.1"/>
    <property type="molecule type" value="Genomic_DNA"/>
</dbReference>
<dbReference type="AlphaFoldDB" id="A0A1F4VFA1"/>
<proteinExistence type="predicted"/>
<accession>A0A1F4VFA1</accession>
<sequence>MRRPNGFSPVYVLLVILALLIAGGAVFILFKSSKAPETPAPKVTDTEQDVPEWKTYEDKEAGFSFKYPSSVLLNGDGKGAKQPVLAVSAEKLLSIPEDLPMNMGRTAALAEKARLAKGEGENLVKIGLLNGRLQYHWQHLKFVM</sequence>
<feature type="transmembrane region" description="Helical" evidence="1">
    <location>
        <begin position="6"/>
        <end position="30"/>
    </location>
</feature>
<keyword evidence="1" id="KW-1133">Transmembrane helix</keyword>
<gene>
    <name evidence="2" type="ORF">A3A78_02245</name>
</gene>
<evidence type="ECO:0000313" key="2">
    <source>
        <dbReference type="EMBL" id="OGC55835.1"/>
    </source>
</evidence>
<keyword evidence="1" id="KW-0472">Membrane</keyword>
<evidence type="ECO:0000256" key="1">
    <source>
        <dbReference type="SAM" id="Phobius"/>
    </source>
</evidence>
<organism evidence="2 3">
    <name type="scientific">candidate division WWE3 bacterium RIFCSPLOWO2_01_FULL_41_18</name>
    <dbReference type="NCBI Taxonomy" id="1802625"/>
    <lineage>
        <taxon>Bacteria</taxon>
        <taxon>Katanobacteria</taxon>
    </lineage>
</organism>
<evidence type="ECO:0000313" key="3">
    <source>
        <dbReference type="Proteomes" id="UP000176504"/>
    </source>
</evidence>
<reference evidence="2 3" key="1">
    <citation type="journal article" date="2016" name="Nat. Commun.">
        <title>Thousands of microbial genomes shed light on interconnected biogeochemical processes in an aquifer system.</title>
        <authorList>
            <person name="Anantharaman K."/>
            <person name="Brown C.T."/>
            <person name="Hug L.A."/>
            <person name="Sharon I."/>
            <person name="Castelle C.J."/>
            <person name="Probst A.J."/>
            <person name="Thomas B.C."/>
            <person name="Singh A."/>
            <person name="Wilkins M.J."/>
            <person name="Karaoz U."/>
            <person name="Brodie E.L."/>
            <person name="Williams K.H."/>
            <person name="Hubbard S.S."/>
            <person name="Banfield J.F."/>
        </authorList>
    </citation>
    <scope>NUCLEOTIDE SEQUENCE [LARGE SCALE GENOMIC DNA]</scope>
</reference>
<keyword evidence="1" id="KW-0812">Transmembrane</keyword>
<comment type="caution">
    <text evidence="2">The sequence shown here is derived from an EMBL/GenBank/DDBJ whole genome shotgun (WGS) entry which is preliminary data.</text>
</comment>